<accession>A0ABT0KT51</accession>
<feature type="transmembrane region" description="Helical" evidence="5">
    <location>
        <begin position="152"/>
        <end position="172"/>
    </location>
</feature>
<protein>
    <submittedName>
        <fullName evidence="7">MFS transporter</fullName>
    </submittedName>
</protein>
<dbReference type="Proteomes" id="UP001202134">
    <property type="component" value="Unassembled WGS sequence"/>
</dbReference>
<feature type="domain" description="Major facilitator superfamily (MFS) profile" evidence="6">
    <location>
        <begin position="1"/>
        <end position="434"/>
    </location>
</feature>
<keyword evidence="4 5" id="KW-0472">Membrane</keyword>
<feature type="transmembrane region" description="Helical" evidence="5">
    <location>
        <begin position="275"/>
        <end position="294"/>
    </location>
</feature>
<feature type="transmembrane region" description="Helical" evidence="5">
    <location>
        <begin position="326"/>
        <end position="347"/>
    </location>
</feature>
<sequence>MDTFINKLSIKEKLGYGLGDTASNIVFQMVANFMLIFYTDVYGLSAAAAGTLLLSVRLFDGFTDPIMGGIADRTRTRWGSYRPYILFLALPYGLLACLAFITPDFDSTGKLIYAYVTYGLLMTCYTAINIPYGALGGVMASDPKERTSLQSYRFAMAMAALVVIVWAIPRLVEYFGQGEDAVGYPLAMIFMGSLAAVCFLLCFAMTKETLTNETDKHERSTQSIFKDFFQLFKNDQWLVIAIISLATLILIGIRASVAPHYIKYYIGDEDLLSNFLTLAAVGSVLGAISTNFLSKFIEKKILFQVALVVVIISHSLFYVIDSNQIALIFVTYFIANFAHMIITPIMFSMVADTVDYGVEKIGKRLTAITFSGHLLAIKFGFAIGGALAGWILSAYDYIPNQVQTDHTLSGILLAFAGIPIICTVVCLVVISKYRLTELEVKKIQLNLAEIK</sequence>
<keyword evidence="3 5" id="KW-1133">Transmembrane helix</keyword>
<organism evidence="7 8">
    <name type="scientific">Shewanella electrodiphila</name>
    <dbReference type="NCBI Taxonomy" id="934143"/>
    <lineage>
        <taxon>Bacteria</taxon>
        <taxon>Pseudomonadati</taxon>
        <taxon>Pseudomonadota</taxon>
        <taxon>Gammaproteobacteria</taxon>
        <taxon>Alteromonadales</taxon>
        <taxon>Shewanellaceae</taxon>
        <taxon>Shewanella</taxon>
    </lineage>
</organism>
<dbReference type="PANTHER" id="PTHR11328:SF24">
    <property type="entry name" value="MAJOR FACILITATOR SUPERFAMILY (MFS) PROFILE DOMAIN-CONTAINING PROTEIN"/>
    <property type="match status" value="1"/>
</dbReference>
<dbReference type="CDD" id="cd17332">
    <property type="entry name" value="MFS_MelB_like"/>
    <property type="match status" value="1"/>
</dbReference>
<dbReference type="NCBIfam" id="TIGR00792">
    <property type="entry name" value="gph"/>
    <property type="match status" value="1"/>
</dbReference>
<dbReference type="Pfam" id="PF13347">
    <property type="entry name" value="MFS_2"/>
    <property type="match status" value="1"/>
</dbReference>
<feature type="transmembrane region" description="Helical" evidence="5">
    <location>
        <begin position="237"/>
        <end position="255"/>
    </location>
</feature>
<feature type="transmembrane region" description="Helical" evidence="5">
    <location>
        <begin position="368"/>
        <end position="391"/>
    </location>
</feature>
<dbReference type="EMBL" id="JAKIKU010000009">
    <property type="protein sequence ID" value="MCL1046839.1"/>
    <property type="molecule type" value="Genomic_DNA"/>
</dbReference>
<feature type="transmembrane region" description="Helical" evidence="5">
    <location>
        <begin position="115"/>
        <end position="140"/>
    </location>
</feature>
<dbReference type="InterPro" id="IPR036259">
    <property type="entry name" value="MFS_trans_sf"/>
</dbReference>
<gene>
    <name evidence="7" type="ORF">L2737_16130</name>
</gene>
<evidence type="ECO:0000259" key="6">
    <source>
        <dbReference type="PROSITE" id="PS50850"/>
    </source>
</evidence>
<dbReference type="RefSeq" id="WP_248956387.1">
    <property type="nucleotide sequence ID" value="NZ_JAKIKU010000009.1"/>
</dbReference>
<evidence type="ECO:0000313" key="8">
    <source>
        <dbReference type="Proteomes" id="UP001202134"/>
    </source>
</evidence>
<reference evidence="7 8" key="1">
    <citation type="submission" date="2022-01" db="EMBL/GenBank/DDBJ databases">
        <title>Whole genome-based taxonomy of the Shewanellaceae.</title>
        <authorList>
            <person name="Martin-Rodriguez A.J."/>
        </authorList>
    </citation>
    <scope>NUCLEOTIDE SEQUENCE [LARGE SCALE GENOMIC DNA]</scope>
    <source>
        <strain evidence="7 8">DSM 24955</strain>
    </source>
</reference>
<feature type="transmembrane region" description="Helical" evidence="5">
    <location>
        <begin position="44"/>
        <end position="63"/>
    </location>
</feature>
<keyword evidence="2 5" id="KW-0812">Transmembrane</keyword>
<evidence type="ECO:0000256" key="4">
    <source>
        <dbReference type="ARBA" id="ARBA00023136"/>
    </source>
</evidence>
<dbReference type="InterPro" id="IPR001927">
    <property type="entry name" value="Na/Gal_symport"/>
</dbReference>
<evidence type="ECO:0000313" key="7">
    <source>
        <dbReference type="EMBL" id="MCL1046839.1"/>
    </source>
</evidence>
<dbReference type="Gene3D" id="1.20.1250.20">
    <property type="entry name" value="MFS general substrate transporter like domains"/>
    <property type="match status" value="2"/>
</dbReference>
<feature type="transmembrane region" description="Helical" evidence="5">
    <location>
        <begin position="184"/>
        <end position="206"/>
    </location>
</feature>
<dbReference type="InterPro" id="IPR039672">
    <property type="entry name" value="MFS_2"/>
</dbReference>
<comment type="caution">
    <text evidence="7">The sequence shown here is derived from an EMBL/GenBank/DDBJ whole genome shotgun (WGS) entry which is preliminary data.</text>
</comment>
<evidence type="ECO:0000256" key="3">
    <source>
        <dbReference type="ARBA" id="ARBA00022989"/>
    </source>
</evidence>
<dbReference type="InterPro" id="IPR020846">
    <property type="entry name" value="MFS_dom"/>
</dbReference>
<feature type="transmembrane region" description="Helical" evidence="5">
    <location>
        <begin position="411"/>
        <end position="431"/>
    </location>
</feature>
<evidence type="ECO:0000256" key="1">
    <source>
        <dbReference type="ARBA" id="ARBA00009617"/>
    </source>
</evidence>
<evidence type="ECO:0000256" key="5">
    <source>
        <dbReference type="SAM" id="Phobius"/>
    </source>
</evidence>
<feature type="transmembrane region" description="Helical" evidence="5">
    <location>
        <begin position="84"/>
        <end position="103"/>
    </location>
</feature>
<comment type="similarity">
    <text evidence="1">Belongs to the sodium:galactoside symporter (TC 2.A.2) family.</text>
</comment>
<dbReference type="SUPFAM" id="SSF103473">
    <property type="entry name" value="MFS general substrate transporter"/>
    <property type="match status" value="1"/>
</dbReference>
<dbReference type="PROSITE" id="PS50850">
    <property type="entry name" value="MFS"/>
    <property type="match status" value="1"/>
</dbReference>
<proteinExistence type="inferred from homology"/>
<dbReference type="PANTHER" id="PTHR11328">
    <property type="entry name" value="MAJOR FACILITATOR SUPERFAMILY DOMAIN-CONTAINING PROTEIN"/>
    <property type="match status" value="1"/>
</dbReference>
<feature type="transmembrane region" description="Helical" evidence="5">
    <location>
        <begin position="301"/>
        <end position="320"/>
    </location>
</feature>
<name>A0ABT0KT51_9GAMM</name>
<keyword evidence="8" id="KW-1185">Reference proteome</keyword>
<evidence type="ECO:0000256" key="2">
    <source>
        <dbReference type="ARBA" id="ARBA00022692"/>
    </source>
</evidence>